<evidence type="ECO:0000313" key="4">
    <source>
        <dbReference type="EMBL" id="HIV02467.1"/>
    </source>
</evidence>
<feature type="signal peptide" evidence="2">
    <location>
        <begin position="1"/>
        <end position="26"/>
    </location>
</feature>
<dbReference type="InterPro" id="IPR039329">
    <property type="entry name" value="SIAE"/>
</dbReference>
<reference evidence="4" key="1">
    <citation type="submission" date="2020-10" db="EMBL/GenBank/DDBJ databases">
        <authorList>
            <person name="Gilroy R."/>
        </authorList>
    </citation>
    <scope>NUCLEOTIDE SEQUENCE</scope>
    <source>
        <strain evidence="4">4920</strain>
    </source>
</reference>
<evidence type="ECO:0000313" key="5">
    <source>
        <dbReference type="Proteomes" id="UP000886743"/>
    </source>
</evidence>
<dbReference type="PANTHER" id="PTHR22901:SF0">
    <property type="entry name" value="SIALATE O-ACETYLESTERASE"/>
    <property type="match status" value="1"/>
</dbReference>
<dbReference type="Pfam" id="PF17957">
    <property type="entry name" value="Big_7"/>
    <property type="match status" value="2"/>
</dbReference>
<name>A0A9D1NH37_9FIRM</name>
<keyword evidence="1" id="KW-0378">Hydrolase</keyword>
<proteinExistence type="predicted"/>
<feature type="non-terminal residue" evidence="4">
    <location>
        <position position="1"/>
    </location>
</feature>
<dbReference type="InterPro" id="IPR036514">
    <property type="entry name" value="SGNH_hydro_sf"/>
</dbReference>
<organism evidence="4 5">
    <name type="scientific">Candidatus Aphodoplasma excrementigallinarum</name>
    <dbReference type="NCBI Taxonomy" id="2840673"/>
    <lineage>
        <taxon>Bacteria</taxon>
        <taxon>Bacillati</taxon>
        <taxon>Bacillota</taxon>
        <taxon>Clostridia</taxon>
        <taxon>Eubacteriales</taxon>
        <taxon>Candidatus Aphodoplasma</taxon>
    </lineage>
</organism>
<dbReference type="Gene3D" id="2.60.40.10">
    <property type="entry name" value="Immunoglobulins"/>
    <property type="match status" value="3"/>
</dbReference>
<dbReference type="PANTHER" id="PTHR22901">
    <property type="entry name" value="SIALATE O-ACETYLESTERASE"/>
    <property type="match status" value="1"/>
</dbReference>
<dbReference type="EMBL" id="DVOF01000079">
    <property type="protein sequence ID" value="HIV02467.1"/>
    <property type="molecule type" value="Genomic_DNA"/>
</dbReference>
<evidence type="ECO:0000256" key="2">
    <source>
        <dbReference type="SAM" id="SignalP"/>
    </source>
</evidence>
<dbReference type="GO" id="GO:0005975">
    <property type="term" value="P:carbohydrate metabolic process"/>
    <property type="evidence" value="ECO:0007669"/>
    <property type="project" value="TreeGrafter"/>
</dbReference>
<feature type="domain" description="Sialate O-acetylesterase" evidence="3">
    <location>
        <begin position="711"/>
        <end position="928"/>
    </location>
</feature>
<dbReference type="InterPro" id="IPR013783">
    <property type="entry name" value="Ig-like_fold"/>
</dbReference>
<feature type="chain" id="PRO_5039461170" description="Sialate O-acetylesterase domain-containing protein" evidence="2">
    <location>
        <begin position="27"/>
        <end position="1427"/>
    </location>
</feature>
<comment type="caution">
    <text evidence="4">The sequence shown here is derived from an EMBL/GenBank/DDBJ whole genome shotgun (WGS) entry which is preliminary data.</text>
</comment>
<dbReference type="Gene3D" id="3.40.50.1110">
    <property type="entry name" value="SGNH hydrolase"/>
    <property type="match status" value="1"/>
</dbReference>
<dbReference type="Proteomes" id="UP000886743">
    <property type="component" value="Unassembled WGS sequence"/>
</dbReference>
<dbReference type="SUPFAM" id="SSF52266">
    <property type="entry name" value="SGNH hydrolase"/>
    <property type="match status" value="1"/>
</dbReference>
<dbReference type="Pfam" id="PF03629">
    <property type="entry name" value="SASA"/>
    <property type="match status" value="1"/>
</dbReference>
<keyword evidence="2" id="KW-0732">Signal</keyword>
<dbReference type="InterPro" id="IPR005181">
    <property type="entry name" value="SASA"/>
</dbReference>
<evidence type="ECO:0000259" key="3">
    <source>
        <dbReference type="Pfam" id="PF03629"/>
    </source>
</evidence>
<sequence length="1427" mass="153967">MKRYLSVFLALALVLGTVLVPGGASAAVVYDKVYYDKDFDAYDNDLKLGASEHPSPQYDGDKVVVIKSDGTADSAVPGLYPGRQEYQNIVVEGRYRMSSTTAKREAVGIGFVSQWSNNKRDLVLFDEDGNVKLVPNQKDLSTAITAFEGYKADTWYTLTLTVGATPVGTEPQANNVRFEVLEEGAAEPVVTTATIDCGDKINSFWFTQYMVEGEEHSMMLDWFKAGNVENMAGVSAPEVAITSPANGASLPMDEPVVLTASAQATEDGAAITKVEFYEDGNKLGEAAAEPYTYTWSGASAGEHTVKAIATDSNGARSESESVTFTLVDGSFQTEKEFYRDEFSKDYGVWKTEYFGKTVADGGAMTNLESGDVKYLEISSDGAGTSQLSTYNVNVPGGKYTFYGRFAVDNSELQREVFQLLFARQEGGSYRVSNFVMFDTDGNIKGRTAGGAYITLVEGFAANKWYEISATFENSKYQEGDMNVTYTVTPEGEAPVTKETYLDLARDATFRALFVSQAGEAGKSGKFLLDYVGMYENLEPVGITSPTAGATYFAGDTVDVGITVNGIASSVDVYVDGVYQGTATGADGLYSYQLSGLGAGKHAITVKAESLAGEQAESAPVEIVMEDGLVISSMFQNDMVLQRRQNVNVWGSGPNGETITVTVGKTSAQATVENNEWNVVLPPMEAGGPYEMTITGRDSGFTKTFANVMVGEVWVTSGQSNMAFTMRWFGQQDNAKTMENVRLFSMDIPDLNDPAEEITNGKWNVCTPESAYNYSAVSYYLAEELYEATGVPVGIICAGVGGSPALCWMSKDVCEQSDYLKSYYQSGPVGVASRASAYYNSSIAPLHNFTVAGAIWYQGAADSYSTVQYDQVVMGLINDWRSKWQQETLPFIIVQEQSYAEPEATRMWARVREGQQKAADTLDDVYLVPLLDGGEPTNIHPGDKRRVGERLSAVIQALDFEGSNTDVFAPSFESARVDGNKIVVTLKDCTGLISSDGEALREFEICGADGVFAEAKAEITGTNEITISSDLVSEPAYVRYAFRNCPDVNLFGTNGLPVTPFRTDDYYGYYLPRAYHKTQYAPGEPVVAEVDVSKISGGVEEVALYLDGVKKATLTEEPYTYDFGSFEGGRHSINVMAVGTDGVTYPSFRTNFYVGTPEAAEPYYTNDYDNFAITKDMKDDFSGYATTNIVYQVTDRPDGEAGDKCLVTSVTNGANTSLYNYLSETVEILQIQFDFQITGDGSLSMLLPNARERIGSSDLFTIKDGVMTIPGVADPINVTKDTWHTMDITLYGQTGRMYVTLDGGTPVAGRSSSIGAVDRLKSTITDTSGNGTGIYIDNFSLTSLPYSEAAEEPAPDNTITLTASATGAGVVAISGGSTGASVTGEVELGAPVTLTATADANETFLFWVDAAGRILSREASYTLTPVSG</sequence>
<accession>A0A9D1NH37</accession>
<gene>
    <name evidence="4" type="ORF">IAC74_02740</name>
</gene>
<evidence type="ECO:0000256" key="1">
    <source>
        <dbReference type="ARBA" id="ARBA00022801"/>
    </source>
</evidence>
<protein>
    <recommendedName>
        <fullName evidence="3">Sialate O-acetylesterase domain-containing protein</fullName>
    </recommendedName>
</protein>
<feature type="non-terminal residue" evidence="4">
    <location>
        <position position="1427"/>
    </location>
</feature>
<dbReference type="GO" id="GO:0001681">
    <property type="term" value="F:sialate O-acetylesterase activity"/>
    <property type="evidence" value="ECO:0007669"/>
    <property type="project" value="InterPro"/>
</dbReference>
<reference evidence="4" key="2">
    <citation type="journal article" date="2021" name="PeerJ">
        <title>Extensive microbial diversity within the chicken gut microbiome revealed by metagenomics and culture.</title>
        <authorList>
            <person name="Gilroy R."/>
            <person name="Ravi A."/>
            <person name="Getino M."/>
            <person name="Pursley I."/>
            <person name="Horton D.L."/>
            <person name="Alikhan N.F."/>
            <person name="Baker D."/>
            <person name="Gharbi K."/>
            <person name="Hall N."/>
            <person name="Watson M."/>
            <person name="Adriaenssens E.M."/>
            <person name="Foster-Nyarko E."/>
            <person name="Jarju S."/>
            <person name="Secka A."/>
            <person name="Antonio M."/>
            <person name="Oren A."/>
            <person name="Chaudhuri R.R."/>
            <person name="La Ragione R."/>
            <person name="Hildebrand F."/>
            <person name="Pallen M.J."/>
        </authorList>
    </citation>
    <scope>NUCLEOTIDE SEQUENCE</scope>
    <source>
        <strain evidence="4">4920</strain>
    </source>
</reference>